<organism evidence="2 3">
    <name type="scientific">Chryseobacterium soldanellicola</name>
    <dbReference type="NCBI Taxonomy" id="311333"/>
    <lineage>
        <taxon>Bacteria</taxon>
        <taxon>Pseudomonadati</taxon>
        <taxon>Bacteroidota</taxon>
        <taxon>Flavobacteriia</taxon>
        <taxon>Flavobacteriales</taxon>
        <taxon>Weeksellaceae</taxon>
        <taxon>Chryseobacterium group</taxon>
        <taxon>Chryseobacterium</taxon>
    </lineage>
</organism>
<gene>
    <name evidence="2" type="ORF">SAMN05421664_2529</name>
</gene>
<sequence length="708" mass="82204">MNNHFFDLIEHTNRSVFLTGKAGTGKTTFLNEFVKKTRKKHIVVAPTGIAAINAGGVTIHSMFGLPLRTFLPTTERIDTSLANNIADLMPHFKYRKDKLKLLREVEVIIIDEVSMLRADVLDMMDFSLRFIRRNNQRFGGVQMLFIGDLYQLPPVVRDEHILKMYYNSPFFFDSHAIKDIPLITIELTKVYRQSDPEFLEILNAIRDGDIANIDFEHLNERYDPDFNAGEDSYVYLCSHNKMADDINQEKLAEIKVSPSIYEAKLFGEFKENQFPNEQFLELKLGAQVMFIRNDISGEKKYFNGKLGQISALDENEIKVILDGSEREITVKREVWEQKKYFLDTEKNIKEEVLGSFEQFPIKLAWAVTIHKSQGLTFDNVIIDAGKSFTAGQVYVALSRCRTLEGIVLKSKITPEVIFKDNRILQFQGATFANDHVESILNQEKYDYSIKKVLRTVDCQWLLKEIEDWNNLSIVTKSIDHLKTKQLYNQLKPEIVNLGTIFGKLERVIFQKVNNFIDQKEEWSEIENKTKGAVNFFFTEIRDKVFSPLKDFYAEIKGTKGLKQYNEDFRVWLEDIEEYLNSLKEIHLLETKLLDEKNDKEISMKIAKVPSQVLTFQLFEQGKTISEIAMERGLVKETVIGHLAKFAEQGLLDISRVITSDKIKAFEDIFHKTPHETLTDWKNALPSNFEFNEIRILINHFNFKKEKTK</sequence>
<dbReference type="Gene3D" id="3.40.50.300">
    <property type="entry name" value="P-loop containing nucleotide triphosphate hydrolases"/>
    <property type="match status" value="2"/>
</dbReference>
<dbReference type="InterPro" id="IPR027785">
    <property type="entry name" value="UvrD-like_helicase_C"/>
</dbReference>
<dbReference type="InterPro" id="IPR003593">
    <property type="entry name" value="AAA+_ATPase"/>
</dbReference>
<dbReference type="SUPFAM" id="SSF52540">
    <property type="entry name" value="P-loop containing nucleoside triphosphate hydrolases"/>
    <property type="match status" value="2"/>
</dbReference>
<protein>
    <submittedName>
        <fullName evidence="2">UvrD-like helicase C-terminal domain-containing protein</fullName>
    </submittedName>
</protein>
<dbReference type="InterPro" id="IPR051055">
    <property type="entry name" value="PIF1_helicase"/>
</dbReference>
<dbReference type="STRING" id="311333.SAMN05421664_2529"/>
<dbReference type="EMBL" id="FNKL01000003">
    <property type="protein sequence ID" value="SDQ77113.1"/>
    <property type="molecule type" value="Genomic_DNA"/>
</dbReference>
<proteinExistence type="predicted"/>
<accession>A0A1H1DKV6</accession>
<keyword evidence="2" id="KW-0067">ATP-binding</keyword>
<dbReference type="FunFam" id="3.40.50.300:FF:001498">
    <property type="entry name" value="ATP-dependent DNA helicase"/>
    <property type="match status" value="1"/>
</dbReference>
<dbReference type="InterPro" id="IPR010285">
    <property type="entry name" value="DNA_helicase_pif1-like_DEAD"/>
</dbReference>
<reference evidence="3" key="1">
    <citation type="submission" date="2016-10" db="EMBL/GenBank/DDBJ databases">
        <authorList>
            <person name="Varghese N."/>
            <person name="Submissions S."/>
        </authorList>
    </citation>
    <scope>NUCLEOTIDE SEQUENCE [LARGE SCALE GENOMIC DNA]</scope>
    <source>
        <strain evidence="3">DSM 17072</strain>
    </source>
</reference>
<dbReference type="Pfam" id="PF13538">
    <property type="entry name" value="UvrD_C_2"/>
    <property type="match status" value="1"/>
</dbReference>
<keyword evidence="3" id="KW-1185">Reference proteome</keyword>
<keyword evidence="2" id="KW-0378">Hydrolase</keyword>
<dbReference type="Proteomes" id="UP000199627">
    <property type="component" value="Unassembled WGS sequence"/>
</dbReference>
<evidence type="ECO:0000313" key="2">
    <source>
        <dbReference type="EMBL" id="SDQ77113.1"/>
    </source>
</evidence>
<keyword evidence="2" id="KW-0547">Nucleotide-binding</keyword>
<dbReference type="GO" id="GO:0003678">
    <property type="term" value="F:DNA helicase activity"/>
    <property type="evidence" value="ECO:0007669"/>
    <property type="project" value="InterPro"/>
</dbReference>
<dbReference type="SMART" id="SM00382">
    <property type="entry name" value="AAA"/>
    <property type="match status" value="1"/>
</dbReference>
<dbReference type="CDD" id="cd18809">
    <property type="entry name" value="SF1_C_RecD"/>
    <property type="match status" value="1"/>
</dbReference>
<dbReference type="AlphaFoldDB" id="A0A1H1DKV6"/>
<name>A0A1H1DKV6_9FLAO</name>
<dbReference type="Pfam" id="PF14493">
    <property type="entry name" value="HTH_40"/>
    <property type="match status" value="1"/>
</dbReference>
<dbReference type="RefSeq" id="WP_089756086.1">
    <property type="nucleotide sequence ID" value="NZ_FNKL01000003.1"/>
</dbReference>
<dbReference type="GO" id="GO:0000723">
    <property type="term" value="P:telomere maintenance"/>
    <property type="evidence" value="ECO:0007669"/>
    <property type="project" value="InterPro"/>
</dbReference>
<evidence type="ECO:0000259" key="1">
    <source>
        <dbReference type="SMART" id="SM00382"/>
    </source>
</evidence>
<dbReference type="OrthoDB" id="9763659at2"/>
<dbReference type="InterPro" id="IPR027417">
    <property type="entry name" value="P-loop_NTPase"/>
</dbReference>
<dbReference type="InterPro" id="IPR029491">
    <property type="entry name" value="Helicase_HTH"/>
</dbReference>
<dbReference type="GO" id="GO:0006281">
    <property type="term" value="P:DNA repair"/>
    <property type="evidence" value="ECO:0007669"/>
    <property type="project" value="InterPro"/>
</dbReference>
<feature type="domain" description="AAA+ ATPase" evidence="1">
    <location>
        <begin position="12"/>
        <end position="195"/>
    </location>
</feature>
<evidence type="ECO:0000313" key="3">
    <source>
        <dbReference type="Proteomes" id="UP000199627"/>
    </source>
</evidence>
<dbReference type="Pfam" id="PF05970">
    <property type="entry name" value="PIF1"/>
    <property type="match status" value="1"/>
</dbReference>
<dbReference type="PANTHER" id="PTHR47642:SF5">
    <property type="entry name" value="ATP-DEPENDENT DNA HELICASE"/>
    <property type="match status" value="1"/>
</dbReference>
<dbReference type="PANTHER" id="PTHR47642">
    <property type="entry name" value="ATP-DEPENDENT DNA HELICASE"/>
    <property type="match status" value="1"/>
</dbReference>
<keyword evidence="2" id="KW-0347">Helicase</keyword>